<keyword evidence="1" id="KW-0472">Membrane</keyword>
<dbReference type="PIRSF" id="PIRSF010219">
    <property type="entry name" value="UCP010219"/>
    <property type="match status" value="1"/>
</dbReference>
<proteinExistence type="predicted"/>
<feature type="transmembrane region" description="Helical" evidence="1">
    <location>
        <begin position="149"/>
        <end position="167"/>
    </location>
</feature>
<evidence type="ECO:0000313" key="2">
    <source>
        <dbReference type="EMBL" id="QIK64634.1"/>
    </source>
</evidence>
<keyword evidence="3" id="KW-1185">Reference proteome</keyword>
<keyword evidence="1" id="KW-1133">Transmembrane helix</keyword>
<evidence type="ECO:0000313" key="3">
    <source>
        <dbReference type="Proteomes" id="UP000502677"/>
    </source>
</evidence>
<accession>A0A6G7XJ42</accession>
<dbReference type="KEGG" id="lvi:G7068_01290"/>
<dbReference type="Pfam" id="PF11361">
    <property type="entry name" value="DUF3159"/>
    <property type="match status" value="1"/>
</dbReference>
<dbReference type="AlphaFoldDB" id="A0A6G7XJ42"/>
<keyword evidence="1" id="KW-0812">Transmembrane</keyword>
<dbReference type="Proteomes" id="UP000502677">
    <property type="component" value="Chromosome"/>
</dbReference>
<reference evidence="2 3" key="1">
    <citation type="submission" date="2020-03" db="EMBL/GenBank/DDBJ databases">
        <title>Leucobacter sp. nov., isolated from beetles.</title>
        <authorList>
            <person name="Hyun D.-W."/>
            <person name="Bae J.-W."/>
        </authorList>
    </citation>
    <scope>NUCLEOTIDE SEQUENCE [LARGE SCALE GENOMIC DNA]</scope>
    <source>
        <strain evidence="2 3">HDW9C</strain>
    </source>
</reference>
<protein>
    <submittedName>
        <fullName evidence="2">DUF3159 domain-containing protein</fullName>
    </submittedName>
</protein>
<dbReference type="InterPro" id="IPR016566">
    <property type="entry name" value="UCP010219"/>
</dbReference>
<feature type="transmembrane region" description="Helical" evidence="1">
    <location>
        <begin position="76"/>
        <end position="95"/>
    </location>
</feature>
<dbReference type="EMBL" id="CP049863">
    <property type="protein sequence ID" value="QIK64634.1"/>
    <property type="molecule type" value="Genomic_DNA"/>
</dbReference>
<sequence length="228" mass="24276">MGKAVQAGLSGEALSGRGVLDAIGGWRGIAEALVPGLLFLIVYSFTKDEKLAVIAPAALAIIAVAIRLIRKESPISAISGAIGVGIAVAATLISGEGQGYYLPGFWINAAWTLGLLISIAVRWPVLGFAIGAFRGGLTSWRQDRSLRRVALWLTVLWLAMFVARLVIQLPLYYSGNVEALGIARLVMGTPLFALVIIFTWMVLNRLRQSSDDSTIETVENTGETPPAA</sequence>
<gene>
    <name evidence="2" type="ORF">G7068_01290</name>
</gene>
<name>A0A6G7XJ42_9MICO</name>
<feature type="transmembrane region" description="Helical" evidence="1">
    <location>
        <begin position="25"/>
        <end position="45"/>
    </location>
</feature>
<organism evidence="2 3">
    <name type="scientific">Leucobacter viscericola</name>
    <dbReference type="NCBI Taxonomy" id="2714935"/>
    <lineage>
        <taxon>Bacteria</taxon>
        <taxon>Bacillati</taxon>
        <taxon>Actinomycetota</taxon>
        <taxon>Actinomycetes</taxon>
        <taxon>Micrococcales</taxon>
        <taxon>Microbacteriaceae</taxon>
        <taxon>Leucobacter</taxon>
    </lineage>
</organism>
<feature type="transmembrane region" description="Helical" evidence="1">
    <location>
        <begin position="179"/>
        <end position="203"/>
    </location>
</feature>
<feature type="transmembrane region" description="Helical" evidence="1">
    <location>
        <begin position="115"/>
        <end position="137"/>
    </location>
</feature>
<feature type="transmembrane region" description="Helical" evidence="1">
    <location>
        <begin position="51"/>
        <end position="69"/>
    </location>
</feature>
<evidence type="ECO:0000256" key="1">
    <source>
        <dbReference type="SAM" id="Phobius"/>
    </source>
</evidence>